<keyword evidence="3" id="KW-0547">Nucleotide-binding</keyword>
<evidence type="ECO:0000313" key="7">
    <source>
        <dbReference type="Proteomes" id="UP000000641"/>
    </source>
</evidence>
<dbReference type="PANTHER" id="PTHR42711:SF5">
    <property type="entry name" value="ABC TRANSPORTER ATP-BINDING PROTEIN NATA"/>
    <property type="match status" value="1"/>
</dbReference>
<evidence type="ECO:0000256" key="2">
    <source>
        <dbReference type="ARBA" id="ARBA00022448"/>
    </source>
</evidence>
<dbReference type="EMBL" id="CP000505">
    <property type="protein sequence ID" value="ABL78620.1"/>
    <property type="molecule type" value="Genomic_DNA"/>
</dbReference>
<evidence type="ECO:0000259" key="5">
    <source>
        <dbReference type="PROSITE" id="PS50893"/>
    </source>
</evidence>
<proteinExistence type="inferred from homology"/>
<dbReference type="PROSITE" id="PS50893">
    <property type="entry name" value="ABC_TRANSPORTER_2"/>
    <property type="match status" value="1"/>
</dbReference>
<dbReference type="InterPro" id="IPR025302">
    <property type="entry name" value="DrrA1/2-like_C"/>
</dbReference>
<dbReference type="OrthoDB" id="31298at2157"/>
<sequence>MSRGVAVKISNFVKKFGDTVAVDGLNLDIYEGEIFGLLGPNGSGKTTTLLTIATVYKPTSGDIYVHGYSVSRQGDIVRKYVGIAFQEPKALWVDTPYELLLWHARVVGYSSSEARAVVKEVMEQLNLWEHRKKQFYQLSGGTRKKLEIAKVLIQRPKVAIFDEPTAQVDVLTKHALWDIIRGLRDEGTTVIVATNDMFEAERICERLGIIYKGKLRALGTVSELKDMVPAGDVIEISFEGPEENVRKLLSELEGVSNYTVTDHSLRIHLNRGEERAAEIVELLASSGVKVRKLMVHEPTLDDVFFYFTGARLREEHGAT</sequence>
<dbReference type="Pfam" id="PF00005">
    <property type="entry name" value="ABC_tran"/>
    <property type="match status" value="1"/>
</dbReference>
<dbReference type="InterPro" id="IPR003593">
    <property type="entry name" value="AAA+_ATPase"/>
</dbReference>
<dbReference type="InterPro" id="IPR050763">
    <property type="entry name" value="ABC_transporter_ATP-binding"/>
</dbReference>
<reference evidence="7" key="1">
    <citation type="journal article" date="2008" name="J. Bacteriol.">
        <title>Genome sequence of Thermofilum pendens reveals an exceptional loss of biosynthetic pathways without genome reduction.</title>
        <authorList>
            <person name="Anderson I."/>
            <person name="Rodriguez J."/>
            <person name="Susanti D."/>
            <person name="Porat I."/>
            <person name="Reich C."/>
            <person name="Ulrich L.E."/>
            <person name="Elkins J.G."/>
            <person name="Mavromatis K."/>
            <person name="Lykidis A."/>
            <person name="Kim E."/>
            <person name="Thompson L.S."/>
            <person name="Nolan M."/>
            <person name="Land M."/>
            <person name="Copeland A."/>
            <person name="Lapidus A."/>
            <person name="Lucas S."/>
            <person name="Detter C."/>
            <person name="Zhulin I.B."/>
            <person name="Olsen G.J."/>
            <person name="Whitman W."/>
            <person name="Mukhopadhyay B."/>
            <person name="Bristow J."/>
            <person name="Kyrpides N."/>
        </authorList>
    </citation>
    <scope>NUCLEOTIDE SEQUENCE [LARGE SCALE GENOMIC DNA]</scope>
    <source>
        <strain evidence="7">DSM 2475 / Hrk 5</strain>
    </source>
</reference>
<dbReference type="HOGENOM" id="CLU_000604_1_2_2"/>
<dbReference type="Proteomes" id="UP000000641">
    <property type="component" value="Chromosome"/>
</dbReference>
<dbReference type="GeneID" id="4601719"/>
<dbReference type="SUPFAM" id="SSF52540">
    <property type="entry name" value="P-loop containing nucleoside triphosphate hydrolases"/>
    <property type="match status" value="1"/>
</dbReference>
<evidence type="ECO:0000256" key="1">
    <source>
        <dbReference type="ARBA" id="ARBA00005417"/>
    </source>
</evidence>
<dbReference type="Gene3D" id="3.40.50.300">
    <property type="entry name" value="P-loop containing nucleotide triphosphate hydrolases"/>
    <property type="match status" value="1"/>
</dbReference>
<dbReference type="eggNOG" id="arCOG00194">
    <property type="taxonomic scope" value="Archaea"/>
</dbReference>
<dbReference type="InterPro" id="IPR003439">
    <property type="entry name" value="ABC_transporter-like_ATP-bd"/>
</dbReference>
<name>A1RZJ0_THEPD</name>
<keyword evidence="7" id="KW-1185">Reference proteome</keyword>
<dbReference type="Pfam" id="PF13732">
    <property type="entry name" value="DrrA1-3_C"/>
    <property type="match status" value="1"/>
</dbReference>
<dbReference type="GO" id="GO:0016887">
    <property type="term" value="F:ATP hydrolysis activity"/>
    <property type="evidence" value="ECO:0007669"/>
    <property type="project" value="InterPro"/>
</dbReference>
<dbReference type="GO" id="GO:0005524">
    <property type="term" value="F:ATP binding"/>
    <property type="evidence" value="ECO:0007669"/>
    <property type="project" value="UniProtKB-KW"/>
</dbReference>
<gene>
    <name evidence="6" type="ordered locus">Tpen_1222</name>
</gene>
<dbReference type="RefSeq" id="WP_011752885.1">
    <property type="nucleotide sequence ID" value="NC_008698.1"/>
</dbReference>
<dbReference type="EnsemblBacteria" id="ABL78620">
    <property type="protein sequence ID" value="ABL78620"/>
    <property type="gene ID" value="Tpen_1222"/>
</dbReference>
<dbReference type="PANTHER" id="PTHR42711">
    <property type="entry name" value="ABC TRANSPORTER ATP-BINDING PROTEIN"/>
    <property type="match status" value="1"/>
</dbReference>
<keyword evidence="4" id="KW-0067">ATP-binding</keyword>
<dbReference type="KEGG" id="tpe:Tpen_1222"/>
<keyword evidence="2" id="KW-0813">Transport</keyword>
<dbReference type="CDD" id="cd03263">
    <property type="entry name" value="ABC_subfamily_A"/>
    <property type="match status" value="1"/>
</dbReference>
<evidence type="ECO:0000313" key="6">
    <source>
        <dbReference type="EMBL" id="ABL78620.1"/>
    </source>
</evidence>
<evidence type="ECO:0000256" key="4">
    <source>
        <dbReference type="ARBA" id="ARBA00022840"/>
    </source>
</evidence>
<accession>A1RZJ0</accession>
<dbReference type="SMART" id="SM00382">
    <property type="entry name" value="AAA"/>
    <property type="match status" value="1"/>
</dbReference>
<dbReference type="InterPro" id="IPR027417">
    <property type="entry name" value="P-loop_NTPase"/>
</dbReference>
<dbReference type="STRING" id="368408.Tpen_1222"/>
<comment type="similarity">
    <text evidence="1">Belongs to the ABC transporter superfamily.</text>
</comment>
<protein>
    <submittedName>
        <fullName evidence="6">ABC transporter related</fullName>
    </submittedName>
</protein>
<organism evidence="6 7">
    <name type="scientific">Thermofilum pendens (strain DSM 2475 / Hrk 5)</name>
    <dbReference type="NCBI Taxonomy" id="368408"/>
    <lineage>
        <taxon>Archaea</taxon>
        <taxon>Thermoproteota</taxon>
        <taxon>Thermoprotei</taxon>
        <taxon>Thermofilales</taxon>
        <taxon>Thermofilaceae</taxon>
        <taxon>Thermofilum</taxon>
    </lineage>
</organism>
<evidence type="ECO:0000256" key="3">
    <source>
        <dbReference type="ARBA" id="ARBA00022741"/>
    </source>
</evidence>
<feature type="domain" description="ABC transporter" evidence="5">
    <location>
        <begin position="7"/>
        <end position="237"/>
    </location>
</feature>
<dbReference type="AlphaFoldDB" id="A1RZJ0"/>